<dbReference type="FunCoup" id="A2E4F7">
    <property type="interactions" value="33"/>
</dbReference>
<protein>
    <submittedName>
        <fullName evidence="2">Alpha amylase, catalytic domain containing protein</fullName>
    </submittedName>
</protein>
<dbReference type="InterPro" id="IPR006047">
    <property type="entry name" value="GH13_cat_dom"/>
</dbReference>
<accession>A2E4F7</accession>
<name>A2E4F7_TRIV3</name>
<gene>
    <name evidence="2" type="ORF">TVAG_129060</name>
</gene>
<dbReference type="PANTHER" id="PTHR47786">
    <property type="entry name" value="ALPHA-1,4-GLUCAN:MALTOSE-1-PHOSPHATE MALTOSYLTRANSFERASE"/>
    <property type="match status" value="1"/>
</dbReference>
<dbReference type="RefSeq" id="XP_001324715.1">
    <property type="nucleotide sequence ID" value="XM_001324680.1"/>
</dbReference>
<dbReference type="VEuPathDB" id="TrichDB:TVAGG3_0018850"/>
<evidence type="ECO:0000259" key="1">
    <source>
        <dbReference type="SMART" id="SM00642"/>
    </source>
</evidence>
<reference evidence="2" key="2">
    <citation type="journal article" date="2007" name="Science">
        <title>Draft genome sequence of the sexually transmitted pathogen Trichomonas vaginalis.</title>
        <authorList>
            <person name="Carlton J.M."/>
            <person name="Hirt R.P."/>
            <person name="Silva J.C."/>
            <person name="Delcher A.L."/>
            <person name="Schatz M."/>
            <person name="Zhao Q."/>
            <person name="Wortman J.R."/>
            <person name="Bidwell S.L."/>
            <person name="Alsmark U.C.M."/>
            <person name="Besteiro S."/>
            <person name="Sicheritz-Ponten T."/>
            <person name="Noel C.J."/>
            <person name="Dacks J.B."/>
            <person name="Foster P.G."/>
            <person name="Simillion C."/>
            <person name="Van de Peer Y."/>
            <person name="Miranda-Saavedra D."/>
            <person name="Barton G.J."/>
            <person name="Westrop G.D."/>
            <person name="Mueller S."/>
            <person name="Dessi D."/>
            <person name="Fiori P.L."/>
            <person name="Ren Q."/>
            <person name="Paulsen I."/>
            <person name="Zhang H."/>
            <person name="Bastida-Corcuera F.D."/>
            <person name="Simoes-Barbosa A."/>
            <person name="Brown M.T."/>
            <person name="Hayes R.D."/>
            <person name="Mukherjee M."/>
            <person name="Okumura C.Y."/>
            <person name="Schneider R."/>
            <person name="Smith A.J."/>
            <person name="Vanacova S."/>
            <person name="Villalvazo M."/>
            <person name="Haas B.J."/>
            <person name="Pertea M."/>
            <person name="Feldblyum T.V."/>
            <person name="Utterback T.R."/>
            <person name="Shu C.L."/>
            <person name="Osoegawa K."/>
            <person name="de Jong P.J."/>
            <person name="Hrdy I."/>
            <person name="Horvathova L."/>
            <person name="Zubacova Z."/>
            <person name="Dolezal P."/>
            <person name="Malik S.B."/>
            <person name="Logsdon J.M. Jr."/>
            <person name="Henze K."/>
            <person name="Gupta A."/>
            <person name="Wang C.C."/>
            <person name="Dunne R.L."/>
            <person name="Upcroft J.A."/>
            <person name="Upcroft P."/>
            <person name="White O."/>
            <person name="Salzberg S.L."/>
            <person name="Tang P."/>
            <person name="Chiu C.-H."/>
            <person name="Lee Y.-S."/>
            <person name="Embley T.M."/>
            <person name="Coombs G.H."/>
            <person name="Mottram J.C."/>
            <person name="Tachezy J."/>
            <person name="Fraser-Liggett C.M."/>
            <person name="Johnson P.J."/>
        </authorList>
    </citation>
    <scope>NUCLEOTIDE SEQUENCE [LARGE SCALE GENOMIC DNA]</scope>
    <source>
        <strain evidence="2">G3</strain>
    </source>
</reference>
<dbReference type="STRING" id="5722.A2E4F7"/>
<dbReference type="AlphaFoldDB" id="A2E4F7"/>
<organism evidence="2 3">
    <name type="scientific">Trichomonas vaginalis (strain ATCC PRA-98 / G3)</name>
    <dbReference type="NCBI Taxonomy" id="412133"/>
    <lineage>
        <taxon>Eukaryota</taxon>
        <taxon>Metamonada</taxon>
        <taxon>Parabasalia</taxon>
        <taxon>Trichomonadida</taxon>
        <taxon>Trichomonadidae</taxon>
        <taxon>Trichomonas</taxon>
    </lineage>
</organism>
<dbReference type="EMBL" id="DS113301">
    <property type="protein sequence ID" value="EAY12492.1"/>
    <property type="molecule type" value="Genomic_DNA"/>
</dbReference>
<dbReference type="OMA" id="FRWTNAS"/>
<reference evidence="2" key="1">
    <citation type="submission" date="2006-10" db="EMBL/GenBank/DDBJ databases">
        <authorList>
            <person name="Amadeo P."/>
            <person name="Zhao Q."/>
            <person name="Wortman J."/>
            <person name="Fraser-Liggett C."/>
            <person name="Carlton J."/>
        </authorList>
    </citation>
    <scope>NUCLEOTIDE SEQUENCE</scope>
    <source>
        <strain evidence="2">G3</strain>
    </source>
</reference>
<dbReference type="InterPro" id="IPR017853">
    <property type="entry name" value="GH"/>
</dbReference>
<dbReference type="KEGG" id="tva:4770458"/>
<dbReference type="Proteomes" id="UP000001542">
    <property type="component" value="Unassembled WGS sequence"/>
</dbReference>
<dbReference type="OrthoDB" id="1740265at2759"/>
<dbReference type="Pfam" id="PF00128">
    <property type="entry name" value="Alpha-amylase"/>
    <property type="match status" value="1"/>
</dbReference>
<dbReference type="SMART" id="SM00642">
    <property type="entry name" value="Aamy"/>
    <property type="match status" value="1"/>
</dbReference>
<dbReference type="GO" id="GO:0016758">
    <property type="term" value="F:hexosyltransferase activity"/>
    <property type="evidence" value="ECO:0000318"/>
    <property type="project" value="GO_Central"/>
</dbReference>
<dbReference type="SMR" id="A2E4F7"/>
<dbReference type="CDD" id="cd11347">
    <property type="entry name" value="AmyAc_1"/>
    <property type="match status" value="1"/>
</dbReference>
<dbReference type="InParanoid" id="A2E4F7"/>
<dbReference type="PANTHER" id="PTHR47786:SF2">
    <property type="entry name" value="GLYCOSYL HYDROLASE FAMILY 13 CATALYTIC DOMAIN-CONTAINING PROTEIN"/>
    <property type="match status" value="1"/>
</dbReference>
<dbReference type="Gene3D" id="3.20.20.80">
    <property type="entry name" value="Glycosidases"/>
    <property type="match status" value="1"/>
</dbReference>
<keyword evidence="3" id="KW-1185">Reference proteome</keyword>
<dbReference type="eggNOG" id="ENOG502QRDK">
    <property type="taxonomic scope" value="Eukaryota"/>
</dbReference>
<evidence type="ECO:0000313" key="3">
    <source>
        <dbReference type="Proteomes" id="UP000001542"/>
    </source>
</evidence>
<proteinExistence type="predicted"/>
<dbReference type="GO" id="GO:0005975">
    <property type="term" value="P:carbohydrate metabolic process"/>
    <property type="evidence" value="ECO:0007669"/>
    <property type="project" value="InterPro"/>
</dbReference>
<sequence>MTSFQPPTNLLEITTRPYLYGLSKKIGKQVKTFKDIPESEFKSWKDKGFQWIWFMGVWQVGEFGPHHDRTDPGLKEAFNHHLPGWTDEDVIGSPYSITEYKLNKELGTEADLKWLRQKLHSYGMKLMVDFVPNHSACDAPEIKTKPNFYIRCPQGENPDKSKYLENGIAFGCGMWCSPWTDVAQYNYADLKFRKHQITVLKYIASVADGCRCDMAHLIINDEFCNYWQKELVSWGYAKPSTEFWEEAISAVKKQYPDFKFMAESYGDVLGKLHHYGFDWAYDKDPLDKLYAHDMDGYQHYIANHSAEFFSKTAHFTENHDEPRTVEKFWDWHPAAMCAAATLLTLPGVRFFFQDQWLGYKNRIAVHLRRAVDEEPKPHIVEFYNVLFEVLKKDALQNGKFQQLWVNGSSTIPCWKWSTDKQNIIIAANFGENKTGGYCVINDFPGNGEVEIKELFSGEIYKRNAEEIRSSGLIIVLEQYQVQIFEY</sequence>
<feature type="domain" description="Glycosyl hydrolase family 13 catalytic" evidence="1">
    <location>
        <begin position="72"/>
        <end position="396"/>
    </location>
</feature>
<dbReference type="SUPFAM" id="SSF51445">
    <property type="entry name" value="(Trans)glycosidases"/>
    <property type="match status" value="1"/>
</dbReference>
<dbReference type="VEuPathDB" id="TrichDB:TVAG_129060"/>
<evidence type="ECO:0000313" key="2">
    <source>
        <dbReference type="EMBL" id="EAY12492.1"/>
    </source>
</evidence>